<dbReference type="NCBIfam" id="TIGR00879">
    <property type="entry name" value="SP"/>
    <property type="match status" value="1"/>
</dbReference>
<dbReference type="GO" id="GO:0016020">
    <property type="term" value="C:membrane"/>
    <property type="evidence" value="ECO:0007669"/>
    <property type="project" value="UniProtKB-SubCell"/>
</dbReference>
<accession>A0A9W9SR99</accession>
<dbReference type="EMBL" id="JAPZBT010000001">
    <property type="protein sequence ID" value="KAJ5382409.1"/>
    <property type="molecule type" value="Genomic_DNA"/>
</dbReference>
<reference evidence="11" key="2">
    <citation type="journal article" date="2023" name="IMA Fungus">
        <title>Comparative genomic study of the Penicillium genus elucidates a diverse pangenome and 15 lateral gene transfer events.</title>
        <authorList>
            <person name="Petersen C."/>
            <person name="Sorensen T."/>
            <person name="Nielsen M.R."/>
            <person name="Sondergaard T.E."/>
            <person name="Sorensen J.L."/>
            <person name="Fitzpatrick D.A."/>
            <person name="Frisvad J.C."/>
            <person name="Nielsen K.L."/>
        </authorList>
    </citation>
    <scope>NUCLEOTIDE SEQUENCE</scope>
    <source>
        <strain evidence="11">IBT 3081</strain>
    </source>
</reference>
<dbReference type="InterPro" id="IPR005829">
    <property type="entry name" value="Sugar_transporter_CS"/>
</dbReference>
<dbReference type="Proteomes" id="UP001147752">
    <property type="component" value="Unassembled WGS sequence"/>
</dbReference>
<feature type="domain" description="Major facilitator superfamily (MFS) profile" evidence="10">
    <location>
        <begin position="64"/>
        <end position="509"/>
    </location>
</feature>
<feature type="transmembrane region" description="Helical" evidence="9">
    <location>
        <begin position="108"/>
        <end position="129"/>
    </location>
</feature>
<dbReference type="AlphaFoldDB" id="A0A9W9SR99"/>
<feature type="transmembrane region" description="Helical" evidence="9">
    <location>
        <begin position="141"/>
        <end position="159"/>
    </location>
</feature>
<feature type="transmembrane region" description="Helical" evidence="9">
    <location>
        <begin position="66"/>
        <end position="88"/>
    </location>
</feature>
<dbReference type="Pfam" id="PF00083">
    <property type="entry name" value="Sugar_tr"/>
    <property type="match status" value="1"/>
</dbReference>
<feature type="transmembrane region" description="Helical" evidence="9">
    <location>
        <begin position="458"/>
        <end position="475"/>
    </location>
</feature>
<feature type="transmembrane region" description="Helical" evidence="9">
    <location>
        <begin position="413"/>
        <end position="437"/>
    </location>
</feature>
<keyword evidence="4 9" id="KW-0812">Transmembrane</keyword>
<proteinExistence type="inferred from homology"/>
<dbReference type="InterPro" id="IPR020846">
    <property type="entry name" value="MFS_dom"/>
</dbReference>
<keyword evidence="5 9" id="KW-1133">Transmembrane helix</keyword>
<evidence type="ECO:0000256" key="1">
    <source>
        <dbReference type="ARBA" id="ARBA00004141"/>
    </source>
</evidence>
<comment type="similarity">
    <text evidence="2 8">Belongs to the major facilitator superfamily. Sugar transporter (TC 2.A.1.1) family.</text>
</comment>
<keyword evidence="3 8" id="KW-0813">Transport</keyword>
<evidence type="ECO:0000256" key="7">
    <source>
        <dbReference type="ARBA" id="ARBA00026248"/>
    </source>
</evidence>
<protein>
    <submittedName>
        <fullName evidence="11">Major facilitator superfamily domain general substrate transporter</fullName>
    </submittedName>
</protein>
<reference evidence="11" key="1">
    <citation type="submission" date="2022-12" db="EMBL/GenBank/DDBJ databases">
        <authorList>
            <person name="Petersen C."/>
        </authorList>
    </citation>
    <scope>NUCLEOTIDE SEQUENCE</scope>
    <source>
        <strain evidence="11">IBT 3081</strain>
    </source>
</reference>
<name>A0A9W9SR99_9EURO</name>
<dbReference type="OrthoDB" id="6612291at2759"/>
<feature type="transmembrane region" description="Helical" evidence="9">
    <location>
        <begin position="487"/>
        <end position="503"/>
    </location>
</feature>
<dbReference type="GO" id="GO:0000023">
    <property type="term" value="P:maltose metabolic process"/>
    <property type="evidence" value="ECO:0007669"/>
    <property type="project" value="UniProtKB-KW"/>
</dbReference>
<comment type="subcellular location">
    <subcellularLocation>
        <location evidence="1">Membrane</location>
        <topology evidence="1">Multi-pass membrane protein</topology>
    </subcellularLocation>
</comment>
<feature type="transmembrane region" description="Helical" evidence="9">
    <location>
        <begin position="385"/>
        <end position="407"/>
    </location>
</feature>
<comment type="caution">
    <text evidence="11">The sequence shown here is derived from an EMBL/GenBank/DDBJ whole genome shotgun (WGS) entry which is preliminary data.</text>
</comment>
<feature type="transmembrane region" description="Helical" evidence="9">
    <location>
        <begin position="202"/>
        <end position="222"/>
    </location>
</feature>
<dbReference type="RefSeq" id="XP_056582185.1">
    <property type="nucleotide sequence ID" value="XM_056718050.1"/>
</dbReference>
<keyword evidence="7" id="KW-0462">Maltose metabolism</keyword>
<dbReference type="PROSITE" id="PS00217">
    <property type="entry name" value="SUGAR_TRANSPORT_2"/>
    <property type="match status" value="1"/>
</dbReference>
<dbReference type="GeneID" id="81457233"/>
<feature type="transmembrane region" description="Helical" evidence="9">
    <location>
        <begin position="234"/>
        <end position="251"/>
    </location>
</feature>
<evidence type="ECO:0000256" key="4">
    <source>
        <dbReference type="ARBA" id="ARBA00022692"/>
    </source>
</evidence>
<gene>
    <name evidence="11" type="ORF">N7517_000320</name>
</gene>
<sequence>MTFAKMDTGSNKPIKKVGDVQHDEDPVYEDEKACRQAQIRETTRCEREMPISTAFRLYSKAVGWSILLSTAVVMEGYDLLLITSFFALDPWKKKYGVLLGDGTYSVSAAWQSGLYNGAAAGEIIGLFLNGFIAERFGYRKTMLGALALITGLIFIQFFAPTVEVLQVGSVLMGIPWGVFQTLPVSYASEVCPVALRGLLTTYINICWVMGQLLASGVLRAMLGRDDQWAYRIPYALQWMWPVPLIIGITFAPDSPWWYVRRGDKEAAKSALRSLTCRNVDDAVDIDATVEVMAYTNELEQEASQGATYVDCFRGYNLRRTEIACLTWGIQNICGTALMNNSTYFFQQAGMDTANAFNLTMAQYGIGFIGVFLAWTLMIRVGRRQLYLWGLFTLLLLLLGIGISGVGGPGNSSAYWASGALLLVLSLCYQVTVGTVCYSIVSEVSSVRLRAKSISLARNLYNVCSIVSGIMAPYMINPTAWNWKAKAGFFWAGSCLLCFVWTFFRLPETKGRTFAELDILFERGVNARKFANTSVDLFSHAIHEEEKEGEVHRS</sequence>
<feature type="transmembrane region" description="Helical" evidence="9">
    <location>
        <begin position="360"/>
        <end position="378"/>
    </location>
</feature>
<evidence type="ECO:0000313" key="12">
    <source>
        <dbReference type="Proteomes" id="UP001147752"/>
    </source>
</evidence>
<dbReference type="SUPFAM" id="SSF103473">
    <property type="entry name" value="MFS general substrate transporter"/>
    <property type="match status" value="1"/>
</dbReference>
<organism evidence="11 12">
    <name type="scientific">Penicillium concentricum</name>
    <dbReference type="NCBI Taxonomy" id="293559"/>
    <lineage>
        <taxon>Eukaryota</taxon>
        <taxon>Fungi</taxon>
        <taxon>Dikarya</taxon>
        <taxon>Ascomycota</taxon>
        <taxon>Pezizomycotina</taxon>
        <taxon>Eurotiomycetes</taxon>
        <taxon>Eurotiomycetidae</taxon>
        <taxon>Eurotiales</taxon>
        <taxon>Aspergillaceae</taxon>
        <taxon>Penicillium</taxon>
    </lineage>
</organism>
<evidence type="ECO:0000256" key="3">
    <source>
        <dbReference type="ARBA" id="ARBA00022448"/>
    </source>
</evidence>
<dbReference type="GO" id="GO:0005351">
    <property type="term" value="F:carbohydrate:proton symporter activity"/>
    <property type="evidence" value="ECO:0007669"/>
    <property type="project" value="TreeGrafter"/>
</dbReference>
<dbReference type="PANTHER" id="PTHR48022">
    <property type="entry name" value="PLASTIDIC GLUCOSE TRANSPORTER 4"/>
    <property type="match status" value="1"/>
</dbReference>
<dbReference type="FunFam" id="1.20.1250.20:FF:000149">
    <property type="entry name" value="MFS transporter, SP family, general alpha glucoside:H+ symporter"/>
    <property type="match status" value="1"/>
</dbReference>
<dbReference type="InterPro" id="IPR036259">
    <property type="entry name" value="MFS_trans_sf"/>
</dbReference>
<evidence type="ECO:0000256" key="8">
    <source>
        <dbReference type="RuleBase" id="RU003346"/>
    </source>
</evidence>
<dbReference type="Gene3D" id="1.20.1250.20">
    <property type="entry name" value="MFS general substrate transporter like domains"/>
    <property type="match status" value="1"/>
</dbReference>
<dbReference type="InterPro" id="IPR050360">
    <property type="entry name" value="MFS_Sugar_Transporters"/>
</dbReference>
<evidence type="ECO:0000256" key="9">
    <source>
        <dbReference type="SAM" id="Phobius"/>
    </source>
</evidence>
<evidence type="ECO:0000256" key="5">
    <source>
        <dbReference type="ARBA" id="ARBA00022989"/>
    </source>
</evidence>
<evidence type="ECO:0000313" key="11">
    <source>
        <dbReference type="EMBL" id="KAJ5382409.1"/>
    </source>
</evidence>
<evidence type="ECO:0000256" key="6">
    <source>
        <dbReference type="ARBA" id="ARBA00023136"/>
    </source>
</evidence>
<dbReference type="InterPro" id="IPR003663">
    <property type="entry name" value="Sugar/inositol_transpt"/>
</dbReference>
<dbReference type="PROSITE" id="PS50850">
    <property type="entry name" value="MFS"/>
    <property type="match status" value="1"/>
</dbReference>
<evidence type="ECO:0000256" key="2">
    <source>
        <dbReference type="ARBA" id="ARBA00010992"/>
    </source>
</evidence>
<keyword evidence="6 9" id="KW-0472">Membrane</keyword>
<keyword evidence="12" id="KW-1185">Reference proteome</keyword>
<dbReference type="PANTHER" id="PTHR48022:SF5">
    <property type="entry name" value="ALPHA-GLUCOSIDES PERMEASE MPH2-RELATED"/>
    <property type="match status" value="1"/>
</dbReference>
<dbReference type="InterPro" id="IPR005828">
    <property type="entry name" value="MFS_sugar_transport-like"/>
</dbReference>
<evidence type="ECO:0000259" key="10">
    <source>
        <dbReference type="PROSITE" id="PS50850"/>
    </source>
</evidence>